<accession>A0ACA9M6Y9</accession>
<feature type="non-terminal residue" evidence="1">
    <location>
        <position position="152"/>
    </location>
</feature>
<name>A0ACA9M6Y9_9GLOM</name>
<evidence type="ECO:0000313" key="1">
    <source>
        <dbReference type="EMBL" id="CAG8568082.1"/>
    </source>
</evidence>
<gene>
    <name evidence="1" type="ORF">RPERSI_LOCUS4639</name>
</gene>
<comment type="caution">
    <text evidence="1">The sequence shown here is derived from an EMBL/GenBank/DDBJ whole genome shotgun (WGS) entry which is preliminary data.</text>
</comment>
<protein>
    <submittedName>
        <fullName evidence="1">8805_t:CDS:1</fullName>
    </submittedName>
</protein>
<dbReference type="Proteomes" id="UP000789920">
    <property type="component" value="Unassembled WGS sequence"/>
</dbReference>
<organism evidence="1 2">
    <name type="scientific">Racocetra persica</name>
    <dbReference type="NCBI Taxonomy" id="160502"/>
    <lineage>
        <taxon>Eukaryota</taxon>
        <taxon>Fungi</taxon>
        <taxon>Fungi incertae sedis</taxon>
        <taxon>Mucoromycota</taxon>
        <taxon>Glomeromycotina</taxon>
        <taxon>Glomeromycetes</taxon>
        <taxon>Diversisporales</taxon>
        <taxon>Gigasporaceae</taxon>
        <taxon>Racocetra</taxon>
    </lineage>
</organism>
<sequence>MQRWYKELYFDETDDSIKNIPVIQPNHNNISNEHVLSNQSDQSFTFNQFKQLDQLRKTSEFKILTKKFLQDHIRYSKSYGLLQTVLKLAIEIRTNEKLDQWCNQFIQRKKELQKSNSKTSEDYNDQENAIQVTNPKENAEVKVTAVAEALTT</sequence>
<evidence type="ECO:0000313" key="2">
    <source>
        <dbReference type="Proteomes" id="UP000789920"/>
    </source>
</evidence>
<keyword evidence="2" id="KW-1185">Reference proteome</keyword>
<reference evidence="1" key="1">
    <citation type="submission" date="2021-06" db="EMBL/GenBank/DDBJ databases">
        <authorList>
            <person name="Kallberg Y."/>
            <person name="Tangrot J."/>
            <person name="Rosling A."/>
        </authorList>
    </citation>
    <scope>NUCLEOTIDE SEQUENCE</scope>
    <source>
        <strain evidence="1">MA461A</strain>
    </source>
</reference>
<dbReference type="EMBL" id="CAJVQC010006539">
    <property type="protein sequence ID" value="CAG8568082.1"/>
    <property type="molecule type" value="Genomic_DNA"/>
</dbReference>
<proteinExistence type="predicted"/>